<evidence type="ECO:0000256" key="6">
    <source>
        <dbReference type="RuleBase" id="RU000461"/>
    </source>
</evidence>
<evidence type="ECO:0000256" key="3">
    <source>
        <dbReference type="ARBA" id="ARBA00022723"/>
    </source>
</evidence>
<dbReference type="GO" id="GO:0009699">
    <property type="term" value="P:phenylpropanoid biosynthetic process"/>
    <property type="evidence" value="ECO:0007669"/>
    <property type="project" value="UniProtKB-UniPathway"/>
</dbReference>
<keyword evidence="4 5" id="KW-0408">Iron</keyword>
<dbReference type="Pfam" id="PF00067">
    <property type="entry name" value="p450"/>
    <property type="match status" value="1"/>
</dbReference>
<dbReference type="PROSITE" id="PS00086">
    <property type="entry name" value="CYTOCHROME_P450"/>
    <property type="match status" value="1"/>
</dbReference>
<proteinExistence type="evidence at transcript level"/>
<dbReference type="FunFam" id="1.10.630.10:FF:000011">
    <property type="entry name" value="Cytochrome P450 83B1"/>
    <property type="match status" value="1"/>
</dbReference>
<organism evidence="7">
    <name type="scientific">Sinopodophyllum hexandrum</name>
    <name type="common">Himalayan may apple</name>
    <name type="synonym">Podophyllum hexandrum</name>
    <dbReference type="NCBI Taxonomy" id="93608"/>
    <lineage>
        <taxon>Eukaryota</taxon>
        <taxon>Viridiplantae</taxon>
        <taxon>Streptophyta</taxon>
        <taxon>Embryophyta</taxon>
        <taxon>Tracheophyta</taxon>
        <taxon>Spermatophyta</taxon>
        <taxon>Magnoliopsida</taxon>
        <taxon>Ranunculales</taxon>
        <taxon>Berberidaceae</taxon>
        <taxon>Podophylloideae</taxon>
        <taxon>Podophylleae</taxon>
        <taxon>Sinopodophyllum</taxon>
    </lineage>
</organism>
<accession>A0A8K1WD64</accession>
<dbReference type="Gene3D" id="1.10.630.10">
    <property type="entry name" value="Cytochrome P450"/>
    <property type="match status" value="1"/>
</dbReference>
<dbReference type="PANTHER" id="PTHR47955">
    <property type="entry name" value="CYTOCHROME P450 FAMILY 71 PROTEIN"/>
    <property type="match status" value="1"/>
</dbReference>
<evidence type="ECO:0000256" key="2">
    <source>
        <dbReference type="ARBA" id="ARBA00010617"/>
    </source>
</evidence>
<dbReference type="GO" id="GO:0020037">
    <property type="term" value="F:heme binding"/>
    <property type="evidence" value="ECO:0007669"/>
    <property type="project" value="InterPro"/>
</dbReference>
<sequence length="493" mass="56633">METCQCLTFFLLFISTVFILKRKFSHKPNLPPSPPKLPILGNFHQLGTLVHRAVTVLAAKYGPLMLLHFGKTPVLIVSSQETAKEIMKTHDLALANRPLTTAARALLYDCTDISFAPYGEYWREMKKMAVLNLLSIKKIQSFRSVREELASDMIKEITRLSKTGAPVDVTNMLYHFSEDLLFRCTLGFKPKGQHKFQKLSRDFLDLVGAFCFNDFFPGMAWMDALTGLNRKLKKGSRELDDFVDELIEERIAMVKDDVEPNEFLDLLLHTHRDTTQEIKLTRDNVKAIILDTFLGGIDLPASVMEWAMAELMRNPSKMKIAQEEVRKVVGNKNKVDEDDVYQMNFLKSAVKETLRLHPPAPLLFARESYTSINVENYIIPPYTSVMINIWQIQRDPKLWDKAEEFIPERFMNSGIDYKSHDYEFIPFGSGRRGCPGMSFGVAAVEFAVANLLYWFDWKFAGDTTPETLDMTEDYCFALFKKKPLHFIPISRSF</sequence>
<dbReference type="CDD" id="cd11072">
    <property type="entry name" value="CYP71-like"/>
    <property type="match status" value="1"/>
</dbReference>
<dbReference type="UniPathway" id="UPA00711"/>
<dbReference type="AlphaFoldDB" id="A0A8K1WD64"/>
<dbReference type="PANTHER" id="PTHR47955:SF18">
    <property type="entry name" value="CYTOCHROME P450 71A1-LIKE"/>
    <property type="match status" value="1"/>
</dbReference>
<keyword evidence="6" id="KW-0503">Monooxygenase</keyword>
<evidence type="ECO:0000256" key="5">
    <source>
        <dbReference type="PIRSR" id="PIRSR602401-1"/>
    </source>
</evidence>
<dbReference type="InterPro" id="IPR017972">
    <property type="entry name" value="Cyt_P450_CS"/>
</dbReference>
<dbReference type="PRINTS" id="PR00463">
    <property type="entry name" value="EP450I"/>
</dbReference>
<dbReference type="InterPro" id="IPR002401">
    <property type="entry name" value="Cyt_P450_E_grp-I"/>
</dbReference>
<protein>
    <submittedName>
        <fullName evidence="7">Cytochrome P450</fullName>
    </submittedName>
</protein>
<dbReference type="GO" id="GO:0005506">
    <property type="term" value="F:iron ion binding"/>
    <property type="evidence" value="ECO:0007669"/>
    <property type="project" value="InterPro"/>
</dbReference>
<dbReference type="InterPro" id="IPR001128">
    <property type="entry name" value="Cyt_P450"/>
</dbReference>
<keyword evidence="5 6" id="KW-0349">Heme</keyword>
<keyword evidence="6" id="KW-0560">Oxidoreductase</keyword>
<comment type="pathway">
    <text evidence="1">Aromatic compound metabolism; phenylpropanoid biosynthesis.</text>
</comment>
<dbReference type="PRINTS" id="PR00385">
    <property type="entry name" value="P450"/>
</dbReference>
<feature type="binding site" description="axial binding residue" evidence="5">
    <location>
        <position position="434"/>
    </location>
    <ligand>
        <name>heme</name>
        <dbReference type="ChEBI" id="CHEBI:30413"/>
    </ligand>
    <ligandPart>
        <name>Fe</name>
        <dbReference type="ChEBI" id="CHEBI:18248"/>
    </ligandPart>
</feature>
<evidence type="ECO:0000256" key="1">
    <source>
        <dbReference type="ARBA" id="ARBA00004928"/>
    </source>
</evidence>
<dbReference type="GO" id="GO:0016705">
    <property type="term" value="F:oxidoreductase activity, acting on paired donors, with incorporation or reduction of molecular oxygen"/>
    <property type="evidence" value="ECO:0007669"/>
    <property type="project" value="InterPro"/>
</dbReference>
<keyword evidence="3 5" id="KW-0479">Metal-binding</keyword>
<dbReference type="EMBL" id="MW531737">
    <property type="protein sequence ID" value="UGB90586.1"/>
    <property type="molecule type" value="mRNA"/>
</dbReference>
<comment type="cofactor">
    <cofactor evidence="5">
        <name>heme</name>
        <dbReference type="ChEBI" id="CHEBI:30413"/>
    </cofactor>
</comment>
<dbReference type="GO" id="GO:0004497">
    <property type="term" value="F:monooxygenase activity"/>
    <property type="evidence" value="ECO:0007669"/>
    <property type="project" value="UniProtKB-KW"/>
</dbReference>
<dbReference type="SUPFAM" id="SSF48264">
    <property type="entry name" value="Cytochrome P450"/>
    <property type="match status" value="1"/>
</dbReference>
<evidence type="ECO:0000313" key="7">
    <source>
        <dbReference type="EMBL" id="UGB90586.1"/>
    </source>
</evidence>
<name>A0A8K1WD64_SINHE</name>
<reference evidence="7" key="1">
    <citation type="submission" date="2021-01" db="EMBL/GenBank/DDBJ databases">
        <title>Molecular characterization of podophyllotoxin biosynthesis pathway in Sinopodophyllum hexandrum.</title>
        <authorList>
            <person name="Wang Y."/>
            <person name="Luo X."/>
            <person name="Hu D."/>
            <person name="Zou Z."/>
        </authorList>
    </citation>
    <scope>NUCLEOTIDE SEQUENCE</scope>
    <source>
        <tissue evidence="7">Root</tissue>
    </source>
</reference>
<evidence type="ECO:0000256" key="4">
    <source>
        <dbReference type="ARBA" id="ARBA00023004"/>
    </source>
</evidence>
<comment type="similarity">
    <text evidence="2 6">Belongs to the cytochrome P450 family.</text>
</comment>
<dbReference type="InterPro" id="IPR036396">
    <property type="entry name" value="Cyt_P450_sf"/>
</dbReference>
<gene>
    <name evidence="7" type="primary">CYP71CU1</name>
</gene>